<dbReference type="InterPro" id="IPR050171">
    <property type="entry name" value="MFS_Transporters"/>
</dbReference>
<dbReference type="PROSITE" id="PS50850">
    <property type="entry name" value="MFS"/>
    <property type="match status" value="1"/>
</dbReference>
<feature type="transmembrane region" description="Helical" evidence="7">
    <location>
        <begin position="38"/>
        <end position="58"/>
    </location>
</feature>
<feature type="transmembrane region" description="Helical" evidence="7">
    <location>
        <begin position="276"/>
        <end position="295"/>
    </location>
</feature>
<evidence type="ECO:0000259" key="8">
    <source>
        <dbReference type="PROSITE" id="PS50850"/>
    </source>
</evidence>
<evidence type="ECO:0000256" key="3">
    <source>
        <dbReference type="ARBA" id="ARBA00022475"/>
    </source>
</evidence>
<comment type="subcellular location">
    <subcellularLocation>
        <location evidence="1">Cell membrane</location>
        <topology evidence="1">Multi-pass membrane protein</topology>
    </subcellularLocation>
</comment>
<dbReference type="InterPro" id="IPR011701">
    <property type="entry name" value="MFS"/>
</dbReference>
<keyword evidence="4 7" id="KW-0812">Transmembrane</keyword>
<gene>
    <name evidence="9" type="ORF">N0D28_02940</name>
</gene>
<organism evidence="9 10">
    <name type="scientific">Deinococcus rubellus</name>
    <dbReference type="NCBI Taxonomy" id="1889240"/>
    <lineage>
        <taxon>Bacteria</taxon>
        <taxon>Thermotogati</taxon>
        <taxon>Deinococcota</taxon>
        <taxon>Deinococci</taxon>
        <taxon>Deinococcales</taxon>
        <taxon>Deinococcaceae</taxon>
        <taxon>Deinococcus</taxon>
    </lineage>
</organism>
<dbReference type="Pfam" id="PF07690">
    <property type="entry name" value="MFS_1"/>
    <property type="match status" value="1"/>
</dbReference>
<keyword evidence="3" id="KW-1003">Cell membrane</keyword>
<feature type="transmembrane region" description="Helical" evidence="7">
    <location>
        <begin position="12"/>
        <end position="32"/>
    </location>
</feature>
<name>A0ABY5YIX8_9DEIO</name>
<sequence length="401" mass="41678">MLWTRPAVTLRLIALLLISEFVRAGLIVAFLPLTAGKYGLSLAQVGSLVGAHYLMDALAKGPVGLLTQRLGIGGALIGSSLLGLAFILGVLGAVGFWPLLALAAVWGMGYAVLWPSVMAVSQQYALPGREARALSLTNLSVAPGIALGTLGVGQLMLRSPAPVPALLLWAQGAVIVLALSLWRQRLDSDQLDSGPTAGRPARDWLLQWRRVASLLPAAFAQMLAPGLFVTLFYPLLARLELNLGDLLGPGLLGGASLLGALLLSGRLADHYGPRRVLGPGLLLLALAFGLAGLSASFLTTWLWPLCALIGAGYGAFMAGWNGLVGQTLPPQQRAAAWGVVMATEALGYSLGPVLGGAVWASGGVRVFWLGAGVFLLAQLYYWLPGRALGQGRGSTVGASED</sequence>
<feature type="transmembrane region" description="Helical" evidence="7">
    <location>
        <begin position="335"/>
        <end position="360"/>
    </location>
</feature>
<keyword evidence="10" id="KW-1185">Reference proteome</keyword>
<keyword evidence="2" id="KW-0813">Transport</keyword>
<dbReference type="PANTHER" id="PTHR23517">
    <property type="entry name" value="RESISTANCE PROTEIN MDTM, PUTATIVE-RELATED-RELATED"/>
    <property type="match status" value="1"/>
</dbReference>
<evidence type="ECO:0000256" key="7">
    <source>
        <dbReference type="SAM" id="Phobius"/>
    </source>
</evidence>
<dbReference type="SUPFAM" id="SSF103473">
    <property type="entry name" value="MFS general substrate transporter"/>
    <property type="match status" value="1"/>
</dbReference>
<evidence type="ECO:0000256" key="1">
    <source>
        <dbReference type="ARBA" id="ARBA00004651"/>
    </source>
</evidence>
<dbReference type="Gene3D" id="1.20.1250.20">
    <property type="entry name" value="MFS general substrate transporter like domains"/>
    <property type="match status" value="2"/>
</dbReference>
<evidence type="ECO:0000256" key="4">
    <source>
        <dbReference type="ARBA" id="ARBA00022692"/>
    </source>
</evidence>
<keyword evidence="6 7" id="KW-0472">Membrane</keyword>
<feature type="transmembrane region" description="Helical" evidence="7">
    <location>
        <begin position="246"/>
        <end position="264"/>
    </location>
</feature>
<accession>A0ABY5YIX8</accession>
<feature type="transmembrane region" description="Helical" evidence="7">
    <location>
        <begin position="99"/>
        <end position="121"/>
    </location>
</feature>
<evidence type="ECO:0000256" key="2">
    <source>
        <dbReference type="ARBA" id="ARBA00022448"/>
    </source>
</evidence>
<protein>
    <submittedName>
        <fullName evidence="9">MFS transporter</fullName>
    </submittedName>
</protein>
<dbReference type="InterPro" id="IPR020846">
    <property type="entry name" value="MFS_dom"/>
</dbReference>
<feature type="transmembrane region" description="Helical" evidence="7">
    <location>
        <begin position="211"/>
        <end position="234"/>
    </location>
</feature>
<dbReference type="PANTHER" id="PTHR23517:SF3">
    <property type="entry name" value="INTEGRAL MEMBRANE TRANSPORT PROTEIN"/>
    <property type="match status" value="1"/>
</dbReference>
<feature type="transmembrane region" description="Helical" evidence="7">
    <location>
        <begin position="133"/>
        <end position="157"/>
    </location>
</feature>
<evidence type="ECO:0000313" key="9">
    <source>
        <dbReference type="EMBL" id="UWX64636.1"/>
    </source>
</evidence>
<evidence type="ECO:0000313" key="10">
    <source>
        <dbReference type="Proteomes" id="UP001060261"/>
    </source>
</evidence>
<evidence type="ECO:0000256" key="6">
    <source>
        <dbReference type="ARBA" id="ARBA00023136"/>
    </source>
</evidence>
<feature type="transmembrane region" description="Helical" evidence="7">
    <location>
        <begin position="70"/>
        <end position="93"/>
    </location>
</feature>
<reference evidence="9" key="1">
    <citation type="submission" date="2022-09" db="EMBL/GenBank/DDBJ databases">
        <title>genome sequence of Deinococcus rubellus.</title>
        <authorList>
            <person name="Srinivasan S."/>
        </authorList>
    </citation>
    <scope>NUCLEOTIDE SEQUENCE</scope>
    <source>
        <strain evidence="9">Ant6</strain>
    </source>
</reference>
<feature type="domain" description="Major facilitator superfamily (MFS) profile" evidence="8">
    <location>
        <begin position="9"/>
        <end position="389"/>
    </location>
</feature>
<feature type="transmembrane region" description="Helical" evidence="7">
    <location>
        <begin position="301"/>
        <end position="323"/>
    </location>
</feature>
<proteinExistence type="predicted"/>
<dbReference type="Proteomes" id="UP001060261">
    <property type="component" value="Chromosome"/>
</dbReference>
<dbReference type="RefSeq" id="WP_260560905.1">
    <property type="nucleotide sequence ID" value="NZ_BAABEC010000182.1"/>
</dbReference>
<feature type="transmembrane region" description="Helical" evidence="7">
    <location>
        <begin position="163"/>
        <end position="182"/>
    </location>
</feature>
<feature type="transmembrane region" description="Helical" evidence="7">
    <location>
        <begin position="366"/>
        <end position="383"/>
    </location>
</feature>
<dbReference type="EMBL" id="CP104213">
    <property type="protein sequence ID" value="UWX64636.1"/>
    <property type="molecule type" value="Genomic_DNA"/>
</dbReference>
<keyword evidence="5 7" id="KW-1133">Transmembrane helix</keyword>
<evidence type="ECO:0000256" key="5">
    <source>
        <dbReference type="ARBA" id="ARBA00022989"/>
    </source>
</evidence>
<dbReference type="InterPro" id="IPR036259">
    <property type="entry name" value="MFS_trans_sf"/>
</dbReference>